<sequence length="158" mass="17956">MVKLVSSDKEEFDVAVEVVEQSVLLTKMAAGHGESDEAISLPEVTGRVLAKVIEYCEQHKSDQKLDADDRDDVPKSSEDILQWDKDFMKVDQDMLFGLLLASNYLDIKPLLDLGCKTVANMIRGKSAEEIREKFNITDEFTEEEQDLINKEKDWAEDN</sequence>
<gene>
    <name evidence="1" type="ORF">H4R21_000676</name>
</gene>
<keyword evidence="2" id="KW-1185">Reference proteome</keyword>
<dbReference type="Proteomes" id="UP001140087">
    <property type="component" value="Unassembled WGS sequence"/>
</dbReference>
<protein>
    <submittedName>
        <fullName evidence="1">Uncharacterized protein</fullName>
    </submittedName>
</protein>
<comment type="caution">
    <text evidence="1">The sequence shown here is derived from an EMBL/GenBank/DDBJ whole genome shotgun (WGS) entry which is preliminary data.</text>
</comment>
<organism evidence="1 2">
    <name type="scientific">Coemansia helicoidea</name>
    <dbReference type="NCBI Taxonomy" id="1286919"/>
    <lineage>
        <taxon>Eukaryota</taxon>
        <taxon>Fungi</taxon>
        <taxon>Fungi incertae sedis</taxon>
        <taxon>Zoopagomycota</taxon>
        <taxon>Kickxellomycotina</taxon>
        <taxon>Kickxellomycetes</taxon>
        <taxon>Kickxellales</taxon>
        <taxon>Kickxellaceae</taxon>
        <taxon>Coemansia</taxon>
    </lineage>
</organism>
<proteinExistence type="predicted"/>
<accession>A0ACC1LG33</accession>
<evidence type="ECO:0000313" key="1">
    <source>
        <dbReference type="EMBL" id="KAJ2806923.1"/>
    </source>
</evidence>
<reference evidence="1" key="1">
    <citation type="submission" date="2022-07" db="EMBL/GenBank/DDBJ databases">
        <title>Phylogenomic reconstructions and comparative analyses of Kickxellomycotina fungi.</title>
        <authorList>
            <person name="Reynolds N.K."/>
            <person name="Stajich J.E."/>
            <person name="Barry K."/>
            <person name="Grigoriev I.V."/>
            <person name="Crous P."/>
            <person name="Smith M.E."/>
        </authorList>
    </citation>
    <scope>NUCLEOTIDE SEQUENCE</scope>
    <source>
        <strain evidence="1">BCRC 34780</strain>
    </source>
</reference>
<dbReference type="EMBL" id="JANBUN010000100">
    <property type="protein sequence ID" value="KAJ2806923.1"/>
    <property type="molecule type" value="Genomic_DNA"/>
</dbReference>
<evidence type="ECO:0000313" key="2">
    <source>
        <dbReference type="Proteomes" id="UP001140087"/>
    </source>
</evidence>
<name>A0ACC1LG33_9FUNG</name>